<dbReference type="AlphaFoldDB" id="A0A4Y7KLB0"/>
<reference evidence="1 2" key="1">
    <citation type="journal article" date="2018" name="Science">
        <title>The opium poppy genome and morphinan production.</title>
        <authorList>
            <person name="Guo L."/>
            <person name="Winzer T."/>
            <person name="Yang X."/>
            <person name="Li Y."/>
            <person name="Ning Z."/>
            <person name="He Z."/>
            <person name="Teodor R."/>
            <person name="Lu Y."/>
            <person name="Bowser T.A."/>
            <person name="Graham I.A."/>
            <person name="Ye K."/>
        </authorList>
    </citation>
    <scope>NUCLEOTIDE SEQUENCE [LARGE SCALE GENOMIC DNA]</scope>
    <source>
        <strain evidence="2">cv. HN1</strain>
        <tissue evidence="1">Leaves</tissue>
    </source>
</reference>
<dbReference type="Gramene" id="RZC73120">
    <property type="protein sequence ID" value="RZC73120"/>
    <property type="gene ID" value="C5167_048600"/>
</dbReference>
<organism evidence="1 2">
    <name type="scientific">Papaver somniferum</name>
    <name type="common">Opium poppy</name>
    <dbReference type="NCBI Taxonomy" id="3469"/>
    <lineage>
        <taxon>Eukaryota</taxon>
        <taxon>Viridiplantae</taxon>
        <taxon>Streptophyta</taxon>
        <taxon>Embryophyta</taxon>
        <taxon>Tracheophyta</taxon>
        <taxon>Spermatophyta</taxon>
        <taxon>Magnoliopsida</taxon>
        <taxon>Ranunculales</taxon>
        <taxon>Papaveraceae</taxon>
        <taxon>Papaveroideae</taxon>
        <taxon>Papaver</taxon>
    </lineage>
</organism>
<gene>
    <name evidence="1" type="ORF">C5167_048600</name>
</gene>
<name>A0A4Y7KLB0_PAPSO</name>
<dbReference type="Proteomes" id="UP000316621">
    <property type="component" value="Chromosome 8"/>
</dbReference>
<keyword evidence="2" id="KW-1185">Reference proteome</keyword>
<protein>
    <submittedName>
        <fullName evidence="1">Uncharacterized protein</fullName>
    </submittedName>
</protein>
<sequence length="104" mass="12091">MSRRFFCSRRLSPINLNLREDQEKNEPHLNPLNQAELYLNICINQGAIPFSTSKWDFGCSFTNGIWNFNSIHLAIRVISNGISTPVYVSQEKTNYQVFDYQLDT</sequence>
<evidence type="ECO:0000313" key="1">
    <source>
        <dbReference type="EMBL" id="RZC73120.1"/>
    </source>
</evidence>
<dbReference type="EMBL" id="CM010722">
    <property type="protein sequence ID" value="RZC73120.1"/>
    <property type="molecule type" value="Genomic_DNA"/>
</dbReference>
<accession>A0A4Y7KLB0</accession>
<evidence type="ECO:0000313" key="2">
    <source>
        <dbReference type="Proteomes" id="UP000316621"/>
    </source>
</evidence>
<proteinExistence type="predicted"/>